<dbReference type="EMBL" id="CP026112">
    <property type="protein sequence ID" value="AUT62802.1"/>
    <property type="molecule type" value="Genomic_DNA"/>
</dbReference>
<name>A0A2I8ETT3_9BURK</name>
<sequence>MEDDQEYYDLQARDRKARVFPGHERYRETTLPVGDHRDIMSIAYDTLLVNFQRITAHCTAGIAMTM</sequence>
<dbReference type="AlphaFoldDB" id="A0A2I8ETT3"/>
<accession>A0A2I8ETT3</accession>
<dbReference type="Proteomes" id="UP000243502">
    <property type="component" value="Chromosome 2"/>
</dbReference>
<protein>
    <submittedName>
        <fullName evidence="1">Uncharacterized protein</fullName>
    </submittedName>
</protein>
<proteinExistence type="predicted"/>
<evidence type="ECO:0000313" key="1">
    <source>
        <dbReference type="EMBL" id="AUT62802.1"/>
    </source>
</evidence>
<reference evidence="1 2" key="1">
    <citation type="submission" date="2018-01" db="EMBL/GenBank/DDBJ databases">
        <title>Species boundaries and ecological features among Paraburkholderia terrae DSMZ17804T, P. hospita DSMZ17164T and P. caribensis DSMZ13236T.</title>
        <authorList>
            <person name="Pratama A.A."/>
        </authorList>
    </citation>
    <scope>NUCLEOTIDE SEQUENCE [LARGE SCALE GENOMIC DNA]</scope>
    <source>
        <strain evidence="1 2">DSM 17804</strain>
    </source>
</reference>
<organism evidence="1 2">
    <name type="scientific">Paraburkholderia terrae</name>
    <dbReference type="NCBI Taxonomy" id="311230"/>
    <lineage>
        <taxon>Bacteria</taxon>
        <taxon>Pseudomonadati</taxon>
        <taxon>Pseudomonadota</taxon>
        <taxon>Betaproteobacteria</taxon>
        <taxon>Burkholderiales</taxon>
        <taxon>Burkholderiaceae</taxon>
        <taxon>Paraburkholderia</taxon>
    </lineage>
</organism>
<evidence type="ECO:0000313" key="2">
    <source>
        <dbReference type="Proteomes" id="UP000243502"/>
    </source>
</evidence>
<dbReference type="KEGG" id="pter:C2L65_24740"/>
<gene>
    <name evidence="1" type="ORF">C2L65_24740</name>
</gene>